<evidence type="ECO:0000256" key="6">
    <source>
        <dbReference type="ARBA" id="ARBA00023136"/>
    </source>
</evidence>
<evidence type="ECO:0000259" key="9">
    <source>
        <dbReference type="PROSITE" id="PS50893"/>
    </source>
</evidence>
<dbReference type="InterPro" id="IPR039421">
    <property type="entry name" value="Type_1_exporter"/>
</dbReference>
<organism evidence="11 12">
    <name type="scientific">Rhodobacter flavimaris</name>
    <dbReference type="NCBI Taxonomy" id="2907145"/>
    <lineage>
        <taxon>Bacteria</taxon>
        <taxon>Pseudomonadati</taxon>
        <taxon>Pseudomonadota</taxon>
        <taxon>Alphaproteobacteria</taxon>
        <taxon>Rhodobacterales</taxon>
        <taxon>Rhodobacter group</taxon>
        <taxon>Rhodobacter</taxon>
    </lineage>
</organism>
<name>A0ABS8Z106_9RHOB</name>
<dbReference type="PROSITE" id="PS50929">
    <property type="entry name" value="ABC_TM1F"/>
    <property type="match status" value="1"/>
</dbReference>
<evidence type="ECO:0000256" key="4">
    <source>
        <dbReference type="ARBA" id="ARBA00022840"/>
    </source>
</evidence>
<keyword evidence="4" id="KW-0067">ATP-binding</keyword>
<feature type="transmembrane region" description="Helical" evidence="8">
    <location>
        <begin position="153"/>
        <end position="172"/>
    </location>
</feature>
<dbReference type="InterPro" id="IPR003439">
    <property type="entry name" value="ABC_transporter-like_ATP-bd"/>
</dbReference>
<dbReference type="PROSITE" id="PS50893">
    <property type="entry name" value="ABC_TRANSPORTER_2"/>
    <property type="match status" value="1"/>
</dbReference>
<feature type="transmembrane region" description="Helical" evidence="8">
    <location>
        <begin position="127"/>
        <end position="147"/>
    </location>
</feature>
<reference evidence="11 12" key="1">
    <citation type="submission" date="2021-12" db="EMBL/GenBank/DDBJ databases">
        <title>Sinirhodobacter sp. WL0062 is a bacterium isolated from seawater.</title>
        <authorList>
            <person name="Wang L."/>
            <person name="He W."/>
            <person name="Zhang D.-F."/>
        </authorList>
    </citation>
    <scope>NUCLEOTIDE SEQUENCE [LARGE SCALE GENOMIC DNA]</scope>
    <source>
        <strain evidence="11 12">WL0062</strain>
    </source>
</reference>
<feature type="transmembrane region" description="Helical" evidence="8">
    <location>
        <begin position="21"/>
        <end position="43"/>
    </location>
</feature>
<feature type="compositionally biased region" description="Basic and acidic residues" evidence="7">
    <location>
        <begin position="563"/>
        <end position="572"/>
    </location>
</feature>
<feature type="region of interest" description="Disordered" evidence="7">
    <location>
        <begin position="552"/>
        <end position="572"/>
    </location>
</feature>
<sequence length="572" mass="61687">MTRQSALEAVLGAGRRQLPALVLLSFFSNLLLLVSSIYMMQVFDRVLSSGSVDTLIWLTVIALVALVVYGVLEMARRSVLARTGEWIEAELSPHVMRRTIRLQLARGNSFAGLNDVSDLKQFAAGDAILAFLDAPWSPVFIALIWLMNPLLGMIALGGAIVLFAIGVLNDVLTRNRSAEQARALRDARADSGRLLANAETLTGLGMVDAVIRRWQERHALASGRGRWAADMTALLYNISRVLRLALQVAILGAGAWLVLQAELTSGGMIAASIILSRALSPVERAISAWKSYGLYRTARIRLIKLFSAVPEQQERISLPRPKGQLVVSNLRYMSPQSGEAIVKDVSFGLAPGEACGLLGPSGCGKTTLCKLLVGAWRPTFGEIRLDGADVAEWDSEELGRYLGYLPQTVELFSGTVAENIARLGQIDQEAVLAAAQAAGAHEMILALPNGYETDVGDFADRISGGQRQRIGLARALYGNPALVVLDEPNSNLDGTGEMALLQALRALKARGTTVVIVSHLPHLLHLADKVLVMQDGKVARFGARDEVLREMMQGGRKQPGKARPADPAKVAE</sequence>
<dbReference type="InterPro" id="IPR003593">
    <property type="entry name" value="AAA+_ATPase"/>
</dbReference>
<keyword evidence="12" id="KW-1185">Reference proteome</keyword>
<feature type="domain" description="ABC transporter" evidence="9">
    <location>
        <begin position="325"/>
        <end position="560"/>
    </location>
</feature>
<dbReference type="CDD" id="cd03246">
    <property type="entry name" value="ABCC_Protease_Secretion"/>
    <property type="match status" value="1"/>
</dbReference>
<proteinExistence type="predicted"/>
<evidence type="ECO:0000256" key="5">
    <source>
        <dbReference type="ARBA" id="ARBA00022989"/>
    </source>
</evidence>
<feature type="domain" description="ABC transmembrane type-1" evidence="10">
    <location>
        <begin position="20"/>
        <end position="294"/>
    </location>
</feature>
<evidence type="ECO:0000313" key="12">
    <source>
        <dbReference type="Proteomes" id="UP001521181"/>
    </source>
</evidence>
<evidence type="ECO:0000313" key="11">
    <source>
        <dbReference type="EMBL" id="MCE5975220.1"/>
    </source>
</evidence>
<gene>
    <name evidence="11" type="ORF">LZA78_17265</name>
</gene>
<comment type="caution">
    <text evidence="11">The sequence shown here is derived from an EMBL/GenBank/DDBJ whole genome shotgun (WGS) entry which is preliminary data.</text>
</comment>
<feature type="transmembrane region" description="Helical" evidence="8">
    <location>
        <begin position="55"/>
        <end position="72"/>
    </location>
</feature>
<dbReference type="EMBL" id="JAJUOS010000021">
    <property type="protein sequence ID" value="MCE5975220.1"/>
    <property type="molecule type" value="Genomic_DNA"/>
</dbReference>
<dbReference type="Pfam" id="PF00664">
    <property type="entry name" value="ABC_membrane"/>
    <property type="match status" value="1"/>
</dbReference>
<evidence type="ECO:0000256" key="7">
    <source>
        <dbReference type="SAM" id="MobiDB-lite"/>
    </source>
</evidence>
<evidence type="ECO:0000256" key="1">
    <source>
        <dbReference type="ARBA" id="ARBA00004651"/>
    </source>
</evidence>
<dbReference type="Pfam" id="PF00005">
    <property type="entry name" value="ABC_tran"/>
    <property type="match status" value="1"/>
</dbReference>
<keyword evidence="5 8" id="KW-1133">Transmembrane helix</keyword>
<keyword evidence="3" id="KW-0547">Nucleotide-binding</keyword>
<dbReference type="SUPFAM" id="SSF52540">
    <property type="entry name" value="P-loop containing nucleoside triphosphate hydrolases"/>
    <property type="match status" value="1"/>
</dbReference>
<comment type="subcellular location">
    <subcellularLocation>
        <location evidence="1">Cell membrane</location>
        <topology evidence="1">Multi-pass membrane protein</topology>
    </subcellularLocation>
</comment>
<evidence type="ECO:0000256" key="2">
    <source>
        <dbReference type="ARBA" id="ARBA00022692"/>
    </source>
</evidence>
<keyword evidence="2 8" id="KW-0812">Transmembrane</keyword>
<dbReference type="SMART" id="SM00382">
    <property type="entry name" value="AAA"/>
    <property type="match status" value="1"/>
</dbReference>
<feature type="transmembrane region" description="Helical" evidence="8">
    <location>
        <begin position="241"/>
        <end position="259"/>
    </location>
</feature>
<evidence type="ECO:0000256" key="3">
    <source>
        <dbReference type="ARBA" id="ARBA00022741"/>
    </source>
</evidence>
<dbReference type="InterPro" id="IPR036640">
    <property type="entry name" value="ABC1_TM_sf"/>
</dbReference>
<keyword evidence="6 8" id="KW-0472">Membrane</keyword>
<dbReference type="InterPro" id="IPR010128">
    <property type="entry name" value="ATPase_T1SS_PrtD-like"/>
</dbReference>
<dbReference type="NCBIfam" id="TIGR01842">
    <property type="entry name" value="type_I_sec_PrtD"/>
    <property type="match status" value="1"/>
</dbReference>
<dbReference type="InterPro" id="IPR011527">
    <property type="entry name" value="ABC1_TM_dom"/>
</dbReference>
<dbReference type="PANTHER" id="PTHR24221:SF248">
    <property type="entry name" value="ABC TRANSPORTER TRANSMEMBRANE REGION"/>
    <property type="match status" value="1"/>
</dbReference>
<dbReference type="InterPro" id="IPR027417">
    <property type="entry name" value="P-loop_NTPase"/>
</dbReference>
<evidence type="ECO:0000256" key="8">
    <source>
        <dbReference type="SAM" id="Phobius"/>
    </source>
</evidence>
<dbReference type="PROSITE" id="PS00211">
    <property type="entry name" value="ABC_TRANSPORTER_1"/>
    <property type="match status" value="1"/>
</dbReference>
<dbReference type="Gene3D" id="1.20.1560.10">
    <property type="entry name" value="ABC transporter type 1, transmembrane domain"/>
    <property type="match status" value="1"/>
</dbReference>
<dbReference type="Proteomes" id="UP001521181">
    <property type="component" value="Unassembled WGS sequence"/>
</dbReference>
<dbReference type="SUPFAM" id="SSF90123">
    <property type="entry name" value="ABC transporter transmembrane region"/>
    <property type="match status" value="1"/>
</dbReference>
<evidence type="ECO:0000259" key="10">
    <source>
        <dbReference type="PROSITE" id="PS50929"/>
    </source>
</evidence>
<dbReference type="RefSeq" id="WP_233678136.1">
    <property type="nucleotide sequence ID" value="NZ_JAJUOS010000021.1"/>
</dbReference>
<protein>
    <submittedName>
        <fullName evidence="11">Type I secretion system permease/ATPase</fullName>
    </submittedName>
</protein>
<dbReference type="Gene3D" id="3.40.50.300">
    <property type="entry name" value="P-loop containing nucleotide triphosphate hydrolases"/>
    <property type="match status" value="1"/>
</dbReference>
<dbReference type="PANTHER" id="PTHR24221">
    <property type="entry name" value="ATP-BINDING CASSETTE SUB-FAMILY B"/>
    <property type="match status" value="1"/>
</dbReference>
<accession>A0ABS8Z106</accession>
<dbReference type="InterPro" id="IPR017871">
    <property type="entry name" value="ABC_transporter-like_CS"/>
</dbReference>